<dbReference type="EMBL" id="JAVVDO010000052">
    <property type="protein sequence ID" value="MDT8333364.1"/>
    <property type="molecule type" value="Genomic_DNA"/>
</dbReference>
<keyword evidence="3 5" id="KW-0560">Oxidoreductase</keyword>
<dbReference type="PANTHER" id="PTHR42789">
    <property type="entry name" value="D-ISOMER SPECIFIC 2-HYDROXYACID DEHYDROGENASE FAMILY PROTEIN (AFU_ORTHOLOGUE AFUA_6G10090)"/>
    <property type="match status" value="1"/>
</dbReference>
<feature type="domain" description="D-isomer specific 2-hydroxyacid dehydrogenase catalytic" evidence="6">
    <location>
        <begin position="35"/>
        <end position="316"/>
    </location>
</feature>
<name>A0ABU3MK21_9PROT</name>
<evidence type="ECO:0000313" key="9">
    <source>
        <dbReference type="Proteomes" id="UP001258945"/>
    </source>
</evidence>
<dbReference type="Proteomes" id="UP001258945">
    <property type="component" value="Unassembled WGS sequence"/>
</dbReference>
<dbReference type="CDD" id="cd12169">
    <property type="entry name" value="PGDH_like_1"/>
    <property type="match status" value="1"/>
</dbReference>
<dbReference type="Pfam" id="PF02826">
    <property type="entry name" value="2-Hacid_dh_C"/>
    <property type="match status" value="1"/>
</dbReference>
<dbReference type="InterPro" id="IPR006140">
    <property type="entry name" value="D-isomer_DH_NAD-bd"/>
</dbReference>
<accession>A0ABU3MK21</accession>
<dbReference type="RefSeq" id="WP_314284714.1">
    <property type="nucleotide sequence ID" value="NZ_JAVVDO010000052.1"/>
</dbReference>
<proteinExistence type="inferred from homology"/>
<evidence type="ECO:0000256" key="4">
    <source>
        <dbReference type="ARBA" id="ARBA00023027"/>
    </source>
</evidence>
<evidence type="ECO:0000256" key="2">
    <source>
        <dbReference type="ARBA" id="ARBA00022605"/>
    </source>
</evidence>
<dbReference type="InterPro" id="IPR006139">
    <property type="entry name" value="D-isomer_2_OHA_DH_cat_dom"/>
</dbReference>
<dbReference type="Gene3D" id="3.40.50.720">
    <property type="entry name" value="NAD(P)-binding Rossmann-like Domain"/>
    <property type="match status" value="2"/>
</dbReference>
<comment type="similarity">
    <text evidence="1 5">Belongs to the D-isomer specific 2-hydroxyacid dehydrogenase family.</text>
</comment>
<sequence length="321" mass="34210">MAEAMRLAVLDDYQGAAASRGPWERLGDRVALTIFRDGLAEEDALVARLRDFDAIMLIRERTPFPASLLRRLPRLRLLVTAGGRNRSVDAMACEELGIIFCGTTSVGAPTLDLTWGLIIGLLRDIPGQQQALREGRWQTGIGLGLEGLTLGVLGLGHLGSRVAGVARAFGMTVIAWSPNLTRERAEAAGATLVEKPRLFAEADVVTVHMVLSERTRGLIGAAELGAMKPGAFLVNTSRGPLVEQAALVEALRSGRIAGAGLDVYDTEPLPADHPLLSCPNTLLTPHLGYVTDQNYRAYFAGAVEAVEAFLAGSPIRRIAAG</sequence>
<keyword evidence="4" id="KW-0520">NAD</keyword>
<keyword evidence="2" id="KW-0028">Amino-acid biosynthesis</keyword>
<evidence type="ECO:0000256" key="3">
    <source>
        <dbReference type="ARBA" id="ARBA00023002"/>
    </source>
</evidence>
<dbReference type="Pfam" id="PF00389">
    <property type="entry name" value="2-Hacid_dh"/>
    <property type="match status" value="1"/>
</dbReference>
<evidence type="ECO:0000259" key="7">
    <source>
        <dbReference type="Pfam" id="PF02826"/>
    </source>
</evidence>
<organism evidence="8 9">
    <name type="scientific">Roseomonas gilardii</name>
    <dbReference type="NCBI Taxonomy" id="257708"/>
    <lineage>
        <taxon>Bacteria</taxon>
        <taxon>Pseudomonadati</taxon>
        <taxon>Pseudomonadota</taxon>
        <taxon>Alphaproteobacteria</taxon>
        <taxon>Acetobacterales</taxon>
        <taxon>Roseomonadaceae</taxon>
        <taxon>Roseomonas</taxon>
    </lineage>
</organism>
<feature type="domain" description="D-isomer specific 2-hydroxyacid dehydrogenase NAD-binding" evidence="7">
    <location>
        <begin position="116"/>
        <end position="288"/>
    </location>
</feature>
<reference evidence="8 9" key="1">
    <citation type="journal article" date="2019" name="Microb. Pathog.">
        <title>Comparison of VITEK 2, MALDI-TOF MS, 16S rRNA gene sequencing, and whole-genome sequencing for identification of Roseomonas mucosa.</title>
        <authorList>
            <person name="Rudolph W.W."/>
            <person name="Gunzer F."/>
            <person name="Trauth M."/>
            <person name="Bunk B."/>
            <person name="Bigge R."/>
            <person name="Schrottner P."/>
        </authorList>
    </citation>
    <scope>NUCLEOTIDE SEQUENCE [LARGE SCALE GENOMIC DNA]</scope>
    <source>
        <strain evidence="8 9">DSM 103800</strain>
    </source>
</reference>
<comment type="caution">
    <text evidence="8">The sequence shown here is derived from an EMBL/GenBank/DDBJ whole genome shotgun (WGS) entry which is preliminary data.</text>
</comment>
<dbReference type="PANTHER" id="PTHR42789:SF1">
    <property type="entry name" value="D-ISOMER SPECIFIC 2-HYDROXYACID DEHYDROGENASE FAMILY PROTEIN (AFU_ORTHOLOGUE AFUA_6G10090)"/>
    <property type="match status" value="1"/>
</dbReference>
<dbReference type="InterPro" id="IPR029752">
    <property type="entry name" value="D-isomer_DH_CS1"/>
</dbReference>
<dbReference type="SUPFAM" id="SSF51735">
    <property type="entry name" value="NAD(P)-binding Rossmann-fold domains"/>
    <property type="match status" value="1"/>
</dbReference>
<keyword evidence="9" id="KW-1185">Reference proteome</keyword>
<gene>
    <name evidence="8" type="ORF">RQ831_20135</name>
</gene>
<dbReference type="InterPro" id="IPR029753">
    <property type="entry name" value="D-isomer_DH_CS"/>
</dbReference>
<protein>
    <submittedName>
        <fullName evidence="8">D-2-hydroxyacid dehydrogenase family protein</fullName>
    </submittedName>
</protein>
<evidence type="ECO:0000313" key="8">
    <source>
        <dbReference type="EMBL" id="MDT8333364.1"/>
    </source>
</evidence>
<dbReference type="InterPro" id="IPR036291">
    <property type="entry name" value="NAD(P)-bd_dom_sf"/>
</dbReference>
<dbReference type="PROSITE" id="PS00065">
    <property type="entry name" value="D_2_HYDROXYACID_DH_1"/>
    <property type="match status" value="1"/>
</dbReference>
<evidence type="ECO:0000256" key="5">
    <source>
        <dbReference type="RuleBase" id="RU003719"/>
    </source>
</evidence>
<dbReference type="SUPFAM" id="SSF52283">
    <property type="entry name" value="Formate/glycerate dehydrogenase catalytic domain-like"/>
    <property type="match status" value="1"/>
</dbReference>
<evidence type="ECO:0000256" key="1">
    <source>
        <dbReference type="ARBA" id="ARBA00005854"/>
    </source>
</evidence>
<evidence type="ECO:0000259" key="6">
    <source>
        <dbReference type="Pfam" id="PF00389"/>
    </source>
</evidence>
<dbReference type="PROSITE" id="PS00671">
    <property type="entry name" value="D_2_HYDROXYACID_DH_3"/>
    <property type="match status" value="1"/>
</dbReference>
<dbReference type="InterPro" id="IPR050857">
    <property type="entry name" value="D-2-hydroxyacid_DH"/>
</dbReference>